<dbReference type="InterPro" id="IPR036868">
    <property type="entry name" value="TusA-like_sf"/>
</dbReference>
<accession>A0A3B1CS24</accession>
<dbReference type="PANTHER" id="PTHR33279:SF6">
    <property type="entry name" value="SULFUR CARRIER PROTEIN YEDF-RELATED"/>
    <property type="match status" value="1"/>
</dbReference>
<dbReference type="EMBL" id="UOGH01000007">
    <property type="protein sequence ID" value="VAX26694.1"/>
    <property type="molecule type" value="Genomic_DNA"/>
</dbReference>
<evidence type="ECO:0000256" key="1">
    <source>
        <dbReference type="ARBA" id="ARBA00008984"/>
    </source>
</evidence>
<dbReference type="Pfam" id="PF01206">
    <property type="entry name" value="TusA"/>
    <property type="match status" value="1"/>
</dbReference>
<evidence type="ECO:0000259" key="2">
    <source>
        <dbReference type="PROSITE" id="PS01148"/>
    </source>
</evidence>
<comment type="similarity">
    <text evidence="1">Belongs to the sulfur carrier protein TusA family.</text>
</comment>
<sequence length="78" mass="8712">MSREIRVDKILDVKGLSCPGPTVLTMKALEGMKKGKVLQVIANDTSTRLAIPSLCMNTGYELLEFREDEGTLYFFIKS</sequence>
<protein>
    <recommendedName>
        <fullName evidence="2">UPF0033 domain-containing protein</fullName>
    </recommendedName>
</protein>
<organism evidence="3">
    <name type="scientific">hydrothermal vent metagenome</name>
    <dbReference type="NCBI Taxonomy" id="652676"/>
    <lineage>
        <taxon>unclassified sequences</taxon>
        <taxon>metagenomes</taxon>
        <taxon>ecological metagenomes</taxon>
    </lineage>
</organism>
<proteinExistence type="inferred from homology"/>
<name>A0A3B1CS24_9ZZZZ</name>
<dbReference type="InterPro" id="IPR001455">
    <property type="entry name" value="TusA-like"/>
</dbReference>
<gene>
    <name evidence="3" type="ORF">MNBD_NITROSPIRAE02-766</name>
</gene>
<dbReference type="AlphaFoldDB" id="A0A3B1CS24"/>
<dbReference type="CDD" id="cd00291">
    <property type="entry name" value="SirA_YedF_YeeD"/>
    <property type="match status" value="1"/>
</dbReference>
<dbReference type="Gene3D" id="3.30.110.40">
    <property type="entry name" value="TusA-like domain"/>
    <property type="match status" value="1"/>
</dbReference>
<dbReference type="SUPFAM" id="SSF64307">
    <property type="entry name" value="SirA-like"/>
    <property type="match status" value="1"/>
</dbReference>
<dbReference type="PROSITE" id="PS01148">
    <property type="entry name" value="UPF0033"/>
    <property type="match status" value="1"/>
</dbReference>
<evidence type="ECO:0000313" key="3">
    <source>
        <dbReference type="EMBL" id="VAX26694.1"/>
    </source>
</evidence>
<feature type="domain" description="UPF0033" evidence="2">
    <location>
        <begin position="11"/>
        <end position="35"/>
    </location>
</feature>
<reference evidence="3" key="1">
    <citation type="submission" date="2018-06" db="EMBL/GenBank/DDBJ databases">
        <authorList>
            <person name="Zhirakovskaya E."/>
        </authorList>
    </citation>
    <scope>NUCLEOTIDE SEQUENCE</scope>
</reference>
<dbReference type="PANTHER" id="PTHR33279">
    <property type="entry name" value="SULFUR CARRIER PROTEIN YEDF-RELATED"/>
    <property type="match status" value="1"/>
</dbReference>